<gene>
    <name evidence="2" type="ORF">BGCPKDLD_1878</name>
</gene>
<reference evidence="2" key="1">
    <citation type="journal article" date="2021" name="Front. Microbiol.">
        <title>Comprehensive Comparative Genomics and Phenotyping of Methylobacterium Species.</title>
        <authorList>
            <person name="Alessa O."/>
            <person name="Ogura Y."/>
            <person name="Fujitani Y."/>
            <person name="Takami H."/>
            <person name="Hayashi T."/>
            <person name="Sahin N."/>
            <person name="Tani A."/>
        </authorList>
    </citation>
    <scope>NUCLEOTIDE SEQUENCE</scope>
    <source>
        <strain evidence="2">DSM 14458</strain>
    </source>
</reference>
<sequence>MISTAALAPASTASSSSWLKRYYGARALFSIVWVALAYTIGKAQPTVGIALLVIYPLWDCAANGVDAARNGGLRANPSQALNVIVSAIVTLAIVLTVAFSHDLHAAIGVIGIWAGLSGLLQLATGIRRRRSVSGQWPQILSGAQSSLAAAHILMMALSPLLIVSVADVGLYAAFGAVYFAASAAMLQLKR</sequence>
<evidence type="ECO:0008006" key="4">
    <source>
        <dbReference type="Google" id="ProtNLM"/>
    </source>
</evidence>
<keyword evidence="1" id="KW-0812">Transmembrane</keyword>
<protein>
    <recommendedName>
        <fullName evidence="4">DUF308 domain-containing protein</fullName>
    </recommendedName>
</protein>
<accession>A0ABQ4UV63</accession>
<evidence type="ECO:0000256" key="1">
    <source>
        <dbReference type="SAM" id="Phobius"/>
    </source>
</evidence>
<dbReference type="Proteomes" id="UP001055093">
    <property type="component" value="Unassembled WGS sequence"/>
</dbReference>
<dbReference type="EMBL" id="BPRE01000005">
    <property type="protein sequence ID" value="GJE75294.1"/>
    <property type="molecule type" value="Genomic_DNA"/>
</dbReference>
<name>A0ABQ4UV63_9HYPH</name>
<feature type="transmembrane region" description="Helical" evidence="1">
    <location>
        <begin position="23"/>
        <end position="41"/>
    </location>
</feature>
<keyword evidence="1" id="KW-1133">Transmembrane helix</keyword>
<proteinExistence type="predicted"/>
<dbReference type="RefSeq" id="WP_137827494.1">
    <property type="nucleotide sequence ID" value="NZ_BPRE01000005.1"/>
</dbReference>
<evidence type="ECO:0000313" key="2">
    <source>
        <dbReference type="EMBL" id="GJE75294.1"/>
    </source>
</evidence>
<keyword evidence="3" id="KW-1185">Reference proteome</keyword>
<organism evidence="2 3">
    <name type="scientific">Methylorubrum suomiense</name>
    <dbReference type="NCBI Taxonomy" id="144191"/>
    <lineage>
        <taxon>Bacteria</taxon>
        <taxon>Pseudomonadati</taxon>
        <taxon>Pseudomonadota</taxon>
        <taxon>Alphaproteobacteria</taxon>
        <taxon>Hyphomicrobiales</taxon>
        <taxon>Methylobacteriaceae</taxon>
        <taxon>Methylorubrum</taxon>
    </lineage>
</organism>
<comment type="caution">
    <text evidence="2">The sequence shown here is derived from an EMBL/GenBank/DDBJ whole genome shotgun (WGS) entry which is preliminary data.</text>
</comment>
<evidence type="ECO:0000313" key="3">
    <source>
        <dbReference type="Proteomes" id="UP001055093"/>
    </source>
</evidence>
<feature type="transmembrane region" description="Helical" evidence="1">
    <location>
        <begin position="80"/>
        <end position="99"/>
    </location>
</feature>
<feature type="transmembrane region" description="Helical" evidence="1">
    <location>
        <begin position="47"/>
        <end position="68"/>
    </location>
</feature>
<feature type="transmembrane region" description="Helical" evidence="1">
    <location>
        <begin position="168"/>
        <end position="188"/>
    </location>
</feature>
<feature type="transmembrane region" description="Helical" evidence="1">
    <location>
        <begin position="105"/>
        <end position="127"/>
    </location>
</feature>
<keyword evidence="1" id="KW-0472">Membrane</keyword>
<reference evidence="2" key="2">
    <citation type="submission" date="2021-08" db="EMBL/GenBank/DDBJ databases">
        <authorList>
            <person name="Tani A."/>
            <person name="Ola A."/>
            <person name="Ogura Y."/>
            <person name="Katsura K."/>
            <person name="Hayashi T."/>
        </authorList>
    </citation>
    <scope>NUCLEOTIDE SEQUENCE</scope>
    <source>
        <strain evidence="2">DSM 14458</strain>
    </source>
</reference>